<dbReference type="Pfam" id="PF07254">
    <property type="entry name" value="Cpta_toxin"/>
    <property type="match status" value="1"/>
</dbReference>
<evidence type="ECO:0008006" key="4">
    <source>
        <dbReference type="Google" id="ProtNLM"/>
    </source>
</evidence>
<feature type="transmembrane region" description="Helical" evidence="1">
    <location>
        <begin position="34"/>
        <end position="55"/>
    </location>
</feature>
<dbReference type="AlphaFoldDB" id="A0A5R9IE99"/>
<evidence type="ECO:0000313" key="3">
    <source>
        <dbReference type="Proteomes" id="UP000307790"/>
    </source>
</evidence>
<sequence>MKSAKMSNSKLWSNSSSTASKFNLRSVRSRIQSFVELTSYALPCLLLAFLVFYVFQSGSGFFGVLIVTLFFRVSLAENLRQGCKRQFRPGQAFFCNSSGDLSFCETRQWKILQQSKITPWGCCLLLKPLAPSITKPVARRVWIYADMLEPNQYRHLCRIINRCRDHANTLD</sequence>
<accession>A0A5R9IE99</accession>
<keyword evidence="1" id="KW-1133">Transmembrane helix</keyword>
<keyword evidence="1" id="KW-0812">Transmembrane</keyword>
<dbReference type="Proteomes" id="UP000307790">
    <property type="component" value="Unassembled WGS sequence"/>
</dbReference>
<dbReference type="OrthoDB" id="6399627at2"/>
<keyword evidence="3" id="KW-1185">Reference proteome</keyword>
<proteinExistence type="predicted"/>
<name>A0A5R9IE99_9GAMM</name>
<comment type="caution">
    <text evidence="2">The sequence shown here is derived from an EMBL/GenBank/DDBJ whole genome shotgun (WGS) entry which is preliminary data.</text>
</comment>
<dbReference type="InterPro" id="IPR009883">
    <property type="entry name" value="YgfX"/>
</dbReference>
<dbReference type="EMBL" id="VCBC01000024">
    <property type="protein sequence ID" value="TLU59904.1"/>
    <property type="molecule type" value="Genomic_DNA"/>
</dbReference>
<evidence type="ECO:0000313" key="2">
    <source>
        <dbReference type="EMBL" id="TLU59904.1"/>
    </source>
</evidence>
<keyword evidence="1" id="KW-0472">Membrane</keyword>
<feature type="transmembrane region" description="Helical" evidence="1">
    <location>
        <begin position="61"/>
        <end position="79"/>
    </location>
</feature>
<protein>
    <recommendedName>
        <fullName evidence="4">Toxin CptA</fullName>
    </recommendedName>
</protein>
<organism evidence="2 3">
    <name type="scientific">Thalassotalea litorea</name>
    <dbReference type="NCBI Taxonomy" id="2020715"/>
    <lineage>
        <taxon>Bacteria</taxon>
        <taxon>Pseudomonadati</taxon>
        <taxon>Pseudomonadota</taxon>
        <taxon>Gammaproteobacteria</taxon>
        <taxon>Alteromonadales</taxon>
        <taxon>Colwelliaceae</taxon>
        <taxon>Thalassotalea</taxon>
    </lineage>
</organism>
<gene>
    <name evidence="2" type="ORF">FE810_16580</name>
</gene>
<reference evidence="2 3" key="1">
    <citation type="submission" date="2019-05" db="EMBL/GenBank/DDBJ databases">
        <title>Genome sequences of Thalassotalea litorea 1K03283.</title>
        <authorList>
            <person name="Zhang D."/>
        </authorList>
    </citation>
    <scope>NUCLEOTIDE SEQUENCE [LARGE SCALE GENOMIC DNA]</scope>
    <source>
        <strain evidence="2 3">MCCC 1K03283</strain>
    </source>
</reference>
<evidence type="ECO:0000256" key="1">
    <source>
        <dbReference type="SAM" id="Phobius"/>
    </source>
</evidence>